<dbReference type="SUPFAM" id="SSF56672">
    <property type="entry name" value="DNA/RNA polymerases"/>
    <property type="match status" value="1"/>
</dbReference>
<dbReference type="InterPro" id="IPR051083">
    <property type="entry name" value="GrpII_Intron_Splice-Mob/Def"/>
</dbReference>
<dbReference type="CDD" id="cd00085">
    <property type="entry name" value="HNHc"/>
    <property type="match status" value="1"/>
</dbReference>
<dbReference type="InterPro" id="IPR000477">
    <property type="entry name" value="RT_dom"/>
</dbReference>
<evidence type="ECO:0000313" key="4">
    <source>
        <dbReference type="EMBL" id="APB96798.1"/>
    </source>
</evidence>
<dbReference type="Pfam" id="PF01348">
    <property type="entry name" value="Intron_maturas2"/>
    <property type="match status" value="1"/>
</dbReference>
<feature type="domain" description="Reverse transcriptase" evidence="3">
    <location>
        <begin position="240"/>
        <end position="521"/>
    </location>
</feature>
<name>A0A1J0D041_9HYPO</name>
<keyword evidence="2 4" id="KW-0496">Mitochondrion</keyword>
<evidence type="ECO:0000259" key="3">
    <source>
        <dbReference type="PROSITE" id="PS50878"/>
    </source>
</evidence>
<dbReference type="InterPro" id="IPR049030">
    <property type="entry name" value="AI2M-like_HNH"/>
</dbReference>
<sequence>MRRCAVFYYEFKRLSYYPYITPASELGEGESPTLNLASLLEGGTGPIQLGLVAHRAEPSMSRAILPEPNLPGVSTRGLCSVWIRIYALCSILRWRIVQWINCNQDTISIHNVKSWGSKDGLIKVKDRTTGLPKALKGHGNRGVVVPFMGRAPGLRVCRYSNIAGSSSTVSTDGFGKIQKINELCVENKDFIVKDKLYRLLYDRELYYAAYQKLKSKPGNMTPGIVPTTLDGMSEEVIVEIIQSLKENTFKFQPGRRVYIPKANGGQRPLTIAPPRDKLVQECIRLILEAIYEPSFEDNSHGFRPNRSCHTALRSARQKFVMAKWFIEGDITQCFPSIEHDKLMSILNERIEDVRFLDLIRKALNAGYMEFNTFSHSVVGTPQGSIISPLLANIFLDKFDKFILELKKEFDVGSRATINPTYKKLSIRKERAKTIPDKLALQKVIRLIPSKLEIDPKFKKLEYVRYADDWIIGVRGSKDDCKELMRKISVFLKGSMGLELSETKTKITNANKEHAEFLSVRIKRSAHETYSVRRGVPSRNVKNMRLTAPIDKVTKKLANNGFLKENTPYPKFIWMQEPKDAIIILYNSVYRGITQYYRFADNFNDLSAKVHYILKESCAKLLAAKFKAGTQAKIFASYGKDLKGQDKHGFSKIILGINTAAFSYKVDDISLRFNAKGISKASLEGLTCAVCESDYRVEMHHVRMMKDLNPKANEIDKIMALKKRKQIPLCRKCHMEHHSRNNKKTQSNESNLMLSLESRMMGNYHVRFGKRGVFW</sequence>
<dbReference type="Pfam" id="PF21368">
    <property type="entry name" value="AI2M-like_HNH"/>
    <property type="match status" value="1"/>
</dbReference>
<dbReference type="RefSeq" id="YP_009327840.1">
    <property type="nucleotide sequence ID" value="NC_032064.1"/>
</dbReference>
<dbReference type="EMBL" id="KX066186">
    <property type="protein sequence ID" value="APB96798.1"/>
    <property type="molecule type" value="Genomic_DNA"/>
</dbReference>
<dbReference type="PANTHER" id="PTHR34047">
    <property type="entry name" value="NUCLEAR INTRON MATURASE 1, MITOCHONDRIAL-RELATED"/>
    <property type="match status" value="1"/>
</dbReference>
<dbReference type="GeneID" id="30513420"/>
<dbReference type="InterPro" id="IPR043502">
    <property type="entry name" value="DNA/RNA_pol_sf"/>
</dbReference>
<dbReference type="PANTHER" id="PTHR34047:SF8">
    <property type="entry name" value="PROTEIN YKFC"/>
    <property type="match status" value="1"/>
</dbReference>
<dbReference type="SMART" id="SM00507">
    <property type="entry name" value="HNHc"/>
    <property type="match status" value="1"/>
</dbReference>
<evidence type="ECO:0000256" key="2">
    <source>
        <dbReference type="ARBA" id="ARBA00023128"/>
    </source>
</evidence>
<organism evidence="4">
    <name type="scientific">Epichloe festucae</name>
    <dbReference type="NCBI Taxonomy" id="35717"/>
    <lineage>
        <taxon>Eukaryota</taxon>
        <taxon>Fungi</taxon>
        <taxon>Dikarya</taxon>
        <taxon>Ascomycota</taxon>
        <taxon>Pezizomycotina</taxon>
        <taxon>Sordariomycetes</taxon>
        <taxon>Hypocreomycetidae</taxon>
        <taxon>Hypocreales</taxon>
        <taxon>Clavicipitaceae</taxon>
        <taxon>Epichloe</taxon>
    </lineage>
</organism>
<comment type="subcellular location">
    <subcellularLocation>
        <location evidence="1">Mitochondrion</location>
    </subcellularLocation>
</comment>
<protein>
    <recommendedName>
        <fullName evidence="3">Reverse transcriptase domain-containing protein</fullName>
    </recommendedName>
</protein>
<dbReference type="CDD" id="cd01651">
    <property type="entry name" value="RT_G2_intron"/>
    <property type="match status" value="1"/>
</dbReference>
<dbReference type="PROSITE" id="PS50878">
    <property type="entry name" value="RT_POL"/>
    <property type="match status" value="1"/>
</dbReference>
<accession>A0A1J0D041</accession>
<dbReference type="GO" id="GO:0006397">
    <property type="term" value="P:mRNA processing"/>
    <property type="evidence" value="ECO:0007669"/>
    <property type="project" value="InterPro"/>
</dbReference>
<dbReference type="InterPro" id="IPR024937">
    <property type="entry name" value="Domain_X"/>
</dbReference>
<evidence type="ECO:0000256" key="1">
    <source>
        <dbReference type="ARBA" id="ARBA00004173"/>
    </source>
</evidence>
<dbReference type="Pfam" id="PF00078">
    <property type="entry name" value="RVT_1"/>
    <property type="match status" value="1"/>
</dbReference>
<dbReference type="InterPro" id="IPR003615">
    <property type="entry name" value="HNH_nuc"/>
</dbReference>
<dbReference type="AlphaFoldDB" id="A0A1J0D041"/>
<reference evidence="4" key="1">
    <citation type="journal article" date="2017" name="Mycologia">
        <title>Epichloe hybrida sp. nov., an emerging model system for investigating fungal allopolyploidy.</title>
        <authorList>
            <person name="Campbell M.A."/>
            <person name="Tapper B.A."/>
            <person name="Johnson R.D."/>
            <person name="Mace W."/>
            <person name="Ram A."/>
            <person name="Lukito Y."/>
            <person name="Dupont P.-Y."/>
            <person name="Johnson L.J."/>
            <person name="Scott D.B."/>
            <person name="Ganley A.R.D."/>
            <person name="Cox M.P."/>
        </authorList>
    </citation>
    <scope>NUCLEOTIDE SEQUENCE</scope>
    <source>
        <strain evidence="4">AR5</strain>
    </source>
</reference>
<geneLocation type="mitochondrion" evidence="4"/>
<dbReference type="GO" id="GO:0005739">
    <property type="term" value="C:mitochondrion"/>
    <property type="evidence" value="ECO:0007669"/>
    <property type="project" value="UniProtKB-SubCell"/>
</dbReference>
<gene>
    <name evidence="4" type="primary">orf774</name>
</gene>
<proteinExistence type="predicted"/>